<evidence type="ECO:0000313" key="2">
    <source>
        <dbReference type="EMBL" id="OOR88078.1"/>
    </source>
</evidence>
<dbReference type="EMBL" id="MUXU01000056">
    <property type="protein sequence ID" value="OOR88078.1"/>
    <property type="molecule type" value="Genomic_DNA"/>
</dbReference>
<evidence type="ECO:0000256" key="1">
    <source>
        <dbReference type="SAM" id="Phobius"/>
    </source>
</evidence>
<evidence type="ECO:0000313" key="4">
    <source>
        <dbReference type="Proteomes" id="UP000190435"/>
    </source>
</evidence>
<gene>
    <name evidence="2" type="ORF">B0181_08995</name>
    <name evidence="3" type="ORF">NCTC10293_00300</name>
</gene>
<dbReference type="Proteomes" id="UP000190435">
    <property type="component" value="Unassembled WGS sequence"/>
</dbReference>
<evidence type="ECO:0000313" key="5">
    <source>
        <dbReference type="Proteomes" id="UP000255279"/>
    </source>
</evidence>
<accession>A0A1S9ZXA4</accession>
<keyword evidence="1" id="KW-0812">Transmembrane</keyword>
<dbReference type="RefSeq" id="WP_078277170.1">
    <property type="nucleotide sequence ID" value="NZ_MUXU01000056.1"/>
</dbReference>
<keyword evidence="1" id="KW-0472">Membrane</keyword>
<sequence>MTWTTVLQSHDFEQGGGVVVSSSFITMEDVKTKKFHSYSIKNDLEAVEIKEANEVATLLNGIKNLGVVATAGVVGTAGLGVALGAVAVGAALPKHTKLELIVSLLFKDGKSAILRMSQKTYDKIMKKHR</sequence>
<proteinExistence type="predicted"/>
<organism evidence="2 4">
    <name type="scientific">Moraxella caviae</name>
    <dbReference type="NCBI Taxonomy" id="34060"/>
    <lineage>
        <taxon>Bacteria</taxon>
        <taxon>Pseudomonadati</taxon>
        <taxon>Pseudomonadota</taxon>
        <taxon>Gammaproteobacteria</taxon>
        <taxon>Moraxellales</taxon>
        <taxon>Moraxellaceae</taxon>
        <taxon>Moraxella</taxon>
    </lineage>
</organism>
<evidence type="ECO:0000313" key="3">
    <source>
        <dbReference type="EMBL" id="STZ09979.1"/>
    </source>
</evidence>
<dbReference type="STRING" id="34060.B0181_08995"/>
<dbReference type="Proteomes" id="UP000255279">
    <property type="component" value="Unassembled WGS sequence"/>
</dbReference>
<reference evidence="2 4" key="1">
    <citation type="submission" date="2017-02" db="EMBL/GenBank/DDBJ databases">
        <title>Draft genome sequence of Moraxella caviae CCUG 355 type strain.</title>
        <authorList>
            <person name="Engstrom-Jakobsson H."/>
            <person name="Salva-Serra F."/>
            <person name="Thorell K."/>
            <person name="Gonzales-Siles L."/>
            <person name="Karlsson R."/>
            <person name="Boulund F."/>
            <person name="Engstrand L."/>
            <person name="Moore E."/>
        </authorList>
    </citation>
    <scope>NUCLEOTIDE SEQUENCE [LARGE SCALE GENOMIC DNA]</scope>
    <source>
        <strain evidence="2 4">CCUG 355</strain>
    </source>
</reference>
<name>A0A1S9ZXA4_9GAMM</name>
<keyword evidence="4" id="KW-1185">Reference proteome</keyword>
<dbReference type="EMBL" id="UGQE01000001">
    <property type="protein sequence ID" value="STZ09979.1"/>
    <property type="molecule type" value="Genomic_DNA"/>
</dbReference>
<keyword evidence="1" id="KW-1133">Transmembrane helix</keyword>
<reference evidence="3 5" key="2">
    <citation type="submission" date="2018-06" db="EMBL/GenBank/DDBJ databases">
        <authorList>
            <consortium name="Pathogen Informatics"/>
            <person name="Doyle S."/>
        </authorList>
    </citation>
    <scope>NUCLEOTIDE SEQUENCE [LARGE SCALE GENOMIC DNA]</scope>
    <source>
        <strain evidence="3 5">NCTC10293</strain>
    </source>
</reference>
<protein>
    <submittedName>
        <fullName evidence="2">Uncharacterized protein</fullName>
    </submittedName>
</protein>
<feature type="transmembrane region" description="Helical" evidence="1">
    <location>
        <begin position="67"/>
        <end position="92"/>
    </location>
</feature>
<dbReference type="AlphaFoldDB" id="A0A1S9ZXA4"/>